<gene>
    <name evidence="2" type="ORF">EWM59_22495</name>
</gene>
<evidence type="ECO:0000313" key="3">
    <source>
        <dbReference type="Proteomes" id="UP000293162"/>
    </source>
</evidence>
<dbReference type="CDD" id="cd04080">
    <property type="entry name" value="CBM6_cellulase-like"/>
    <property type="match status" value="1"/>
</dbReference>
<accession>A0A4V1ZCP2</accession>
<dbReference type="Gene3D" id="2.60.120.260">
    <property type="entry name" value="Galactose-binding domain-like"/>
    <property type="match status" value="1"/>
</dbReference>
<reference evidence="2 3" key="1">
    <citation type="submission" date="2019-02" db="EMBL/GenBank/DDBJ databases">
        <title>Bacterial novel species Emticicia sp. 17J42-9 isolated from soil.</title>
        <authorList>
            <person name="Jung H.-Y."/>
        </authorList>
    </citation>
    <scope>NUCLEOTIDE SEQUENCE [LARGE SCALE GENOMIC DNA]</scope>
    <source>
        <strain evidence="2 3">17J42-9</strain>
    </source>
</reference>
<sequence length="218" mass="24765">MKITLLIILSFGLFTCAKHQTPHNAGQAWQNTLQQIPGKIECEWYNTGGEGVAYHDTDSLNNGSGKLNPANGNFLNEFRMKEGVDISYTKANDIDNTKYNKVMPEMNQLYVGWTKNSEWIKYYVNVKETGNYTVGLMYTANGDGVISLDIDGTPIAENLKVSSTFDPNEPVEWRQWHHWNKAESLAEVKLKKGIHTLTLHTVAHGNMNYDYLEFKKIN</sequence>
<dbReference type="RefSeq" id="WP_130023507.1">
    <property type="nucleotide sequence ID" value="NZ_SEWF01000047.1"/>
</dbReference>
<dbReference type="EMBL" id="SEWF01000047">
    <property type="protein sequence ID" value="RYU93350.1"/>
    <property type="molecule type" value="Genomic_DNA"/>
</dbReference>
<proteinExistence type="predicted"/>
<dbReference type="OrthoDB" id="9800955at2"/>
<dbReference type="SUPFAM" id="SSF49785">
    <property type="entry name" value="Galactose-binding domain-like"/>
    <property type="match status" value="1"/>
</dbReference>
<name>A0A4V1ZCP2_9BACT</name>
<dbReference type="InterPro" id="IPR008979">
    <property type="entry name" value="Galactose-bd-like_sf"/>
</dbReference>
<protein>
    <recommendedName>
        <fullName evidence="1">CBM6 domain-containing protein</fullName>
    </recommendedName>
</protein>
<dbReference type="AlphaFoldDB" id="A0A4V1ZCP2"/>
<organism evidence="2 3">
    <name type="scientific">Emticicia agri</name>
    <dbReference type="NCBI Taxonomy" id="2492393"/>
    <lineage>
        <taxon>Bacteria</taxon>
        <taxon>Pseudomonadati</taxon>
        <taxon>Bacteroidota</taxon>
        <taxon>Cytophagia</taxon>
        <taxon>Cytophagales</taxon>
        <taxon>Leadbetterellaceae</taxon>
        <taxon>Emticicia</taxon>
    </lineage>
</organism>
<dbReference type="Proteomes" id="UP000293162">
    <property type="component" value="Unassembled WGS sequence"/>
</dbReference>
<keyword evidence="3" id="KW-1185">Reference proteome</keyword>
<dbReference type="PROSITE" id="PS51175">
    <property type="entry name" value="CBM6"/>
    <property type="match status" value="1"/>
</dbReference>
<evidence type="ECO:0000259" key="1">
    <source>
        <dbReference type="PROSITE" id="PS51175"/>
    </source>
</evidence>
<evidence type="ECO:0000313" key="2">
    <source>
        <dbReference type="EMBL" id="RYU93350.1"/>
    </source>
</evidence>
<feature type="domain" description="CBM6" evidence="1">
    <location>
        <begin position="76"/>
        <end position="215"/>
    </location>
</feature>
<dbReference type="GO" id="GO:0030246">
    <property type="term" value="F:carbohydrate binding"/>
    <property type="evidence" value="ECO:0007669"/>
    <property type="project" value="InterPro"/>
</dbReference>
<comment type="caution">
    <text evidence="2">The sequence shown here is derived from an EMBL/GenBank/DDBJ whole genome shotgun (WGS) entry which is preliminary data.</text>
</comment>
<dbReference type="InterPro" id="IPR005084">
    <property type="entry name" value="CBM6"/>
</dbReference>